<evidence type="ECO:0000313" key="2">
    <source>
        <dbReference type="Proteomes" id="UP000510788"/>
    </source>
</evidence>
<organism evidence="1 2">
    <name type="scientific">Lactobacillus johnsonii</name>
    <dbReference type="NCBI Taxonomy" id="33959"/>
    <lineage>
        <taxon>Bacteria</taxon>
        <taxon>Bacillati</taxon>
        <taxon>Bacillota</taxon>
        <taxon>Bacilli</taxon>
        <taxon>Lactobacillales</taxon>
        <taxon>Lactobacillaceae</taxon>
        <taxon>Lactobacillus</taxon>
    </lineage>
</organism>
<accession>A0A9X7TWM1</accession>
<dbReference type="AlphaFoldDB" id="A0A9X7TWM1"/>
<reference evidence="1 2" key="1">
    <citation type="submission" date="2020-01" db="EMBL/GenBank/DDBJ databases">
        <title>Complete and circular genome sequences of six lactobacillus isolates from horses.</title>
        <authorList>
            <person name="Hassan H.M."/>
        </authorList>
    </citation>
    <scope>NUCLEOTIDE SEQUENCE [LARGE SCALE GENOMIC DNA]</scope>
    <source>
        <strain evidence="1 2">3DG</strain>
    </source>
</reference>
<name>A0A9X7TWM1_LACJH</name>
<sequence>MQDKKKPLQVMLDSTEKSLINFLTKNGFQLKRRCFSLTVKKDNMKLLPEEKITIQKFDMHNNKYLDCCDFLYQYYKNSHKVVSPLTTSKDQFIKEVPTKTGYYHLNENFQIENIIFTENNEIAYICSTNPKTCPKFIQSVLLDMFSSFESIFFEADDTDWAAMDLLHQFDVDVTQSYNTYILNI</sequence>
<dbReference type="EMBL" id="CP047409">
    <property type="protein sequence ID" value="QLL69038.1"/>
    <property type="molecule type" value="Genomic_DNA"/>
</dbReference>
<evidence type="ECO:0000313" key="1">
    <source>
        <dbReference type="EMBL" id="QLL69038.1"/>
    </source>
</evidence>
<gene>
    <name evidence="1" type="ORF">GTO82_04420</name>
</gene>
<proteinExistence type="predicted"/>
<dbReference type="Proteomes" id="UP000510788">
    <property type="component" value="Chromosome"/>
</dbReference>
<protein>
    <submittedName>
        <fullName evidence="1">GNAT family acetyltransferase</fullName>
    </submittedName>
</protein>